<name>A0ACD1A8C4_9FIRM</name>
<evidence type="ECO:0000313" key="1">
    <source>
        <dbReference type="EMBL" id="QOX62590.1"/>
    </source>
</evidence>
<organism evidence="1 2">
    <name type="scientific">Anoxybacterium hadale</name>
    <dbReference type="NCBI Taxonomy" id="3408580"/>
    <lineage>
        <taxon>Bacteria</taxon>
        <taxon>Bacillati</taxon>
        <taxon>Bacillota</taxon>
        <taxon>Clostridia</taxon>
        <taxon>Peptostreptococcales</taxon>
        <taxon>Anaerovoracaceae</taxon>
        <taxon>Anoxybacterium</taxon>
    </lineage>
</organism>
<sequence>MSMKMSELIAEIEIIAPRELEEEWDNCGMQINMGIKDVNRVLVALEVTKGVIAEAIEKRIDFIITHHPLIFHKIDVVDNNNITGNYIIELIKSGISVYSAHTTFDDAFGGNNEYLAEIIGLTRVRKIKNLRPAVKGFAKEFVIGKMGNFVEPITMEETCKLLEDVLGIHGELKAVGDPRKIIKTVGLCTGSGADTMTAAIKNGCDLFITGDVRHHEAQIAKETGICLIDAGHYGTERIFAENFANLLRKNVGSKIKIIESEINSNPFASMV</sequence>
<keyword evidence="2" id="KW-1185">Reference proteome</keyword>
<proteinExistence type="predicted"/>
<protein>
    <submittedName>
        <fullName evidence="1">Nif3-like dinuclear metal center hexameric protein</fullName>
    </submittedName>
</protein>
<gene>
    <name evidence="1" type="ORF">FRZ06_04130</name>
</gene>
<evidence type="ECO:0000313" key="2">
    <source>
        <dbReference type="Proteomes" id="UP000594014"/>
    </source>
</evidence>
<dbReference type="EMBL" id="CP042469">
    <property type="protein sequence ID" value="QOX62590.1"/>
    <property type="molecule type" value="Genomic_DNA"/>
</dbReference>
<accession>A0ACD1A8C4</accession>
<dbReference type="Proteomes" id="UP000594014">
    <property type="component" value="Chromosome"/>
</dbReference>
<reference evidence="1" key="1">
    <citation type="submission" date="2019-08" db="EMBL/GenBank/DDBJ databases">
        <title>Genome sequence of Clostridiales bacterium MT110.</title>
        <authorList>
            <person name="Cao J."/>
        </authorList>
    </citation>
    <scope>NUCLEOTIDE SEQUENCE</scope>
    <source>
        <strain evidence="1">MT110</strain>
    </source>
</reference>